<dbReference type="PROSITE" id="PS00012">
    <property type="entry name" value="PHOSPHOPANTETHEINE"/>
    <property type="match status" value="1"/>
</dbReference>
<proteinExistence type="predicted"/>
<dbReference type="PROSITE" id="PS00455">
    <property type="entry name" value="AMP_BINDING"/>
    <property type="match status" value="1"/>
</dbReference>
<dbReference type="AlphaFoldDB" id="G9JKM4"/>
<name>G9JKM4_9ACTN</name>
<keyword evidence="2" id="KW-0597">Phosphoprotein</keyword>
<dbReference type="NCBIfam" id="TIGR01733">
    <property type="entry name" value="AA-adenyl-dom"/>
    <property type="match status" value="1"/>
</dbReference>
<reference evidence="4" key="1">
    <citation type="submission" date="2011-10" db="EMBL/GenBank/DDBJ databases">
        <authorList>
            <person name="Zhang C."/>
            <person name="Deng Z."/>
            <person name="You D."/>
        </authorList>
    </citation>
    <scope>NUCLEOTIDE SEQUENCE</scope>
    <source>
        <strain evidence="4">2507</strain>
    </source>
</reference>
<dbReference type="SUPFAM" id="SSF56801">
    <property type="entry name" value="Acetyl-CoA synthetase-like"/>
    <property type="match status" value="1"/>
</dbReference>
<dbReference type="Pfam" id="PF00501">
    <property type="entry name" value="AMP-binding"/>
    <property type="match status" value="1"/>
</dbReference>
<dbReference type="InterPro" id="IPR036736">
    <property type="entry name" value="ACP-like_sf"/>
</dbReference>
<dbReference type="InterPro" id="IPR025110">
    <property type="entry name" value="AMP-bd_C"/>
</dbReference>
<dbReference type="InterPro" id="IPR009081">
    <property type="entry name" value="PP-bd_ACP"/>
</dbReference>
<dbReference type="SMART" id="SM00823">
    <property type="entry name" value="PKS_PP"/>
    <property type="match status" value="1"/>
</dbReference>
<dbReference type="GO" id="GO:0043041">
    <property type="term" value="P:amino acid activation for nonribosomal peptide biosynthetic process"/>
    <property type="evidence" value="ECO:0007669"/>
    <property type="project" value="TreeGrafter"/>
</dbReference>
<dbReference type="InterPro" id="IPR000873">
    <property type="entry name" value="AMP-dep_synth/lig_dom"/>
</dbReference>
<dbReference type="Gene3D" id="3.30.300.30">
    <property type="match status" value="1"/>
</dbReference>
<feature type="domain" description="Carrier" evidence="3">
    <location>
        <begin position="526"/>
        <end position="601"/>
    </location>
</feature>
<dbReference type="PANTHER" id="PTHR45527">
    <property type="entry name" value="NONRIBOSOMAL PEPTIDE SYNTHETASE"/>
    <property type="match status" value="1"/>
</dbReference>
<dbReference type="Pfam" id="PF00550">
    <property type="entry name" value="PP-binding"/>
    <property type="match status" value="1"/>
</dbReference>
<dbReference type="Gene3D" id="1.10.1200.10">
    <property type="entry name" value="ACP-like"/>
    <property type="match status" value="1"/>
</dbReference>
<evidence type="ECO:0000313" key="4">
    <source>
        <dbReference type="EMBL" id="AET98916.1"/>
    </source>
</evidence>
<organism evidence="4">
    <name type="scientific">Streptomyces griseovariabilis subsp. bandungensis</name>
    <dbReference type="NCBI Taxonomy" id="284637"/>
    <lineage>
        <taxon>Bacteria</taxon>
        <taxon>Bacillati</taxon>
        <taxon>Actinomycetota</taxon>
        <taxon>Actinomycetes</taxon>
        <taxon>Kitasatosporales</taxon>
        <taxon>Streptomycetaceae</taxon>
        <taxon>Streptomyces</taxon>
    </lineage>
</organism>
<dbReference type="BRENDA" id="6.2.1.73">
    <property type="organism ID" value="17963"/>
</dbReference>
<evidence type="ECO:0000259" key="3">
    <source>
        <dbReference type="PROSITE" id="PS50075"/>
    </source>
</evidence>
<evidence type="ECO:0000256" key="2">
    <source>
        <dbReference type="ARBA" id="ARBA00022553"/>
    </source>
</evidence>
<dbReference type="GO" id="GO:0005737">
    <property type="term" value="C:cytoplasm"/>
    <property type="evidence" value="ECO:0007669"/>
    <property type="project" value="TreeGrafter"/>
</dbReference>
<keyword evidence="1" id="KW-0596">Phosphopantetheine</keyword>
<dbReference type="InterPro" id="IPR020806">
    <property type="entry name" value="PKS_PP-bd"/>
</dbReference>
<dbReference type="GO" id="GO:0017000">
    <property type="term" value="P:antibiotic biosynthetic process"/>
    <property type="evidence" value="ECO:0007669"/>
    <property type="project" value="UniProtKB-ARBA"/>
</dbReference>
<evidence type="ECO:0000256" key="1">
    <source>
        <dbReference type="ARBA" id="ARBA00022450"/>
    </source>
</evidence>
<dbReference type="EMBL" id="JN852959">
    <property type="protein sequence ID" value="AET98916.1"/>
    <property type="molecule type" value="Genomic_DNA"/>
</dbReference>
<dbReference type="GO" id="GO:0031177">
    <property type="term" value="F:phosphopantetheine binding"/>
    <property type="evidence" value="ECO:0007669"/>
    <property type="project" value="InterPro"/>
</dbReference>
<dbReference type="PROSITE" id="PS50075">
    <property type="entry name" value="CARRIER"/>
    <property type="match status" value="1"/>
</dbReference>
<dbReference type="InterPro" id="IPR006162">
    <property type="entry name" value="Ppantetheine_attach_site"/>
</dbReference>
<dbReference type="FunFam" id="3.40.50.980:FF:000001">
    <property type="entry name" value="Non-ribosomal peptide synthetase"/>
    <property type="match status" value="1"/>
</dbReference>
<dbReference type="InterPro" id="IPR010071">
    <property type="entry name" value="AA_adenyl_dom"/>
</dbReference>
<dbReference type="GO" id="GO:0044550">
    <property type="term" value="P:secondary metabolite biosynthetic process"/>
    <property type="evidence" value="ECO:0007669"/>
    <property type="project" value="TreeGrafter"/>
</dbReference>
<dbReference type="InterPro" id="IPR020845">
    <property type="entry name" value="AMP-binding_CS"/>
</dbReference>
<dbReference type="InterPro" id="IPR045851">
    <property type="entry name" value="AMP-bd_C_sf"/>
</dbReference>
<protein>
    <submittedName>
        <fullName evidence="4">Putative non-ribosomal peptide synthetase</fullName>
    </submittedName>
</protein>
<dbReference type="Pfam" id="PF13193">
    <property type="entry name" value="AMP-binding_C"/>
    <property type="match status" value="1"/>
</dbReference>
<accession>G9JKM4</accession>
<dbReference type="InterPro" id="IPR042099">
    <property type="entry name" value="ANL_N_sf"/>
</dbReference>
<dbReference type="Gene3D" id="3.40.50.12780">
    <property type="entry name" value="N-terminal domain of ligase-like"/>
    <property type="match status" value="1"/>
</dbReference>
<sequence>MSARRNRRRFNASLNGGEMGDAKHTVPRLFEAVAAEAGDDTAILFEGKAVGYTALNSAANRLARYLIARGVGPDSVVAVSVPRSADLITVLLAVLKAGGAYLALDPAYPVERLAHMVADARPVLLIRAAEHTALTLPDDSVPEVVLDDPAFRAECEAHADHDVSDRERLAELRVDHLMYVVYTSGSTGRPKGVAVTHRGVAGLVASQTEQIGAGPGDRVLQWASISFDAAFWDISLALLSGAALVMAPADDLLPGQPLRDTMTENKVTHATLPPVALSVTEADGVLPGGTLVSTGDALSPSLVRTWAEGRSLLNGYGPTEVTVGISIGRITGPDDISIGRTFPGSTVHILDERLAEAGPGDEGELYLAGPGLARGYLNQAGLTAARFVADPAGPPGSRMYRSGDRGRRRADGELFFAGRADDQVKLRGFRIELGEIETRLAAHPAVDLACVVVEGDLATARIVGYVTTSAGAEATGAELREYVARSLPEHMVPYTVIVLDRFPTTPNGKVDRTALREAGANPPVPETAASAGTDLYDLVKQVLAVPEARPEDNFFQLGGHSVLATLLARRIRKEFDVVIPMRTIFQAATLEELAVLVEAAEGRSGTHHEP</sequence>
<gene>
    <name evidence="4" type="primary">qui18</name>
</gene>
<dbReference type="SUPFAM" id="SSF47336">
    <property type="entry name" value="ACP-like"/>
    <property type="match status" value="1"/>
</dbReference>
<dbReference type="PANTHER" id="PTHR45527:SF1">
    <property type="entry name" value="FATTY ACID SYNTHASE"/>
    <property type="match status" value="1"/>
</dbReference>
<dbReference type="KEGG" id="ag:AET98916"/>